<evidence type="ECO:0000256" key="1">
    <source>
        <dbReference type="ARBA" id="ARBA00022617"/>
    </source>
</evidence>
<dbReference type="AlphaFoldDB" id="A0AAI8VDL5"/>
<dbReference type="PANTHER" id="PTHR24305:SF226">
    <property type="entry name" value="CYTOCHROME P450 MONOOXYGENASE"/>
    <property type="match status" value="1"/>
</dbReference>
<dbReference type="Pfam" id="PF00067">
    <property type="entry name" value="p450"/>
    <property type="match status" value="1"/>
</dbReference>
<name>A0AAI8VDL5_9PEZI</name>
<keyword evidence="4" id="KW-1133">Transmembrane helix</keyword>
<dbReference type="GO" id="GO:0004497">
    <property type="term" value="F:monooxygenase activity"/>
    <property type="evidence" value="ECO:0007669"/>
    <property type="project" value="InterPro"/>
</dbReference>
<dbReference type="GO" id="GO:0020037">
    <property type="term" value="F:heme binding"/>
    <property type="evidence" value="ECO:0007669"/>
    <property type="project" value="InterPro"/>
</dbReference>
<dbReference type="GO" id="GO:0016705">
    <property type="term" value="F:oxidoreductase activity, acting on paired donors, with incorporation or reduction of molecular oxygen"/>
    <property type="evidence" value="ECO:0007669"/>
    <property type="project" value="InterPro"/>
</dbReference>
<sequence>MALDASISYAVSAGYILLAYVIIVTSYRLPMHPLRDYPGPILANLTDLYGTFYAFGYRLHLKTWEGHGRYDIYQNEMVTKSHAYLATLYTPTSFFAFNPIDKNMHRSKRRIVIQALTDRAMREFEPIMTQEVQTFLRQLLKSGPIDMTEKCKRLALDIAGLLAYGHPLKLQTEETNRFMTSPLQARDFRVNLYLQFQLITQLGIQLLVELPFFRTQRRWLNLVRPLIYARIAEDRRAKVDLYSFAYDTLNEEGRKSNELWGEAFFFLMAGLC</sequence>
<evidence type="ECO:0000256" key="4">
    <source>
        <dbReference type="SAM" id="Phobius"/>
    </source>
</evidence>
<dbReference type="InterPro" id="IPR001128">
    <property type="entry name" value="Cyt_P450"/>
</dbReference>
<accession>A0AAI8VDL5</accession>
<dbReference type="PANTHER" id="PTHR24305">
    <property type="entry name" value="CYTOCHROME P450"/>
    <property type="match status" value="1"/>
</dbReference>
<dbReference type="EMBL" id="CAUWAG010000004">
    <property type="protein sequence ID" value="CAJ2503002.1"/>
    <property type="molecule type" value="Genomic_DNA"/>
</dbReference>
<keyword evidence="1" id="KW-0349">Heme</keyword>
<evidence type="ECO:0000256" key="2">
    <source>
        <dbReference type="ARBA" id="ARBA00022723"/>
    </source>
</evidence>
<gene>
    <name evidence="5" type="ORF">KHLLAP_LOCUS3470</name>
</gene>
<reference evidence="5" key="1">
    <citation type="submission" date="2023-10" db="EMBL/GenBank/DDBJ databases">
        <authorList>
            <person name="Hackl T."/>
        </authorList>
    </citation>
    <scope>NUCLEOTIDE SEQUENCE</scope>
</reference>
<keyword evidence="3" id="KW-0408">Iron</keyword>
<dbReference type="Proteomes" id="UP001295740">
    <property type="component" value="Unassembled WGS sequence"/>
</dbReference>
<dbReference type="InterPro" id="IPR036396">
    <property type="entry name" value="Cyt_P450_sf"/>
</dbReference>
<evidence type="ECO:0000256" key="3">
    <source>
        <dbReference type="ARBA" id="ARBA00023004"/>
    </source>
</evidence>
<keyword evidence="2" id="KW-0479">Metal-binding</keyword>
<comment type="caution">
    <text evidence="5">The sequence shown here is derived from an EMBL/GenBank/DDBJ whole genome shotgun (WGS) entry which is preliminary data.</text>
</comment>
<evidence type="ECO:0000313" key="5">
    <source>
        <dbReference type="EMBL" id="CAJ2503002.1"/>
    </source>
</evidence>
<organism evidence="5 6">
    <name type="scientific">Anthostomella pinea</name>
    <dbReference type="NCBI Taxonomy" id="933095"/>
    <lineage>
        <taxon>Eukaryota</taxon>
        <taxon>Fungi</taxon>
        <taxon>Dikarya</taxon>
        <taxon>Ascomycota</taxon>
        <taxon>Pezizomycotina</taxon>
        <taxon>Sordariomycetes</taxon>
        <taxon>Xylariomycetidae</taxon>
        <taxon>Xylariales</taxon>
        <taxon>Xylariaceae</taxon>
        <taxon>Anthostomella</taxon>
    </lineage>
</organism>
<dbReference type="SUPFAM" id="SSF48264">
    <property type="entry name" value="Cytochrome P450"/>
    <property type="match status" value="1"/>
</dbReference>
<feature type="transmembrane region" description="Helical" evidence="4">
    <location>
        <begin position="6"/>
        <end position="29"/>
    </location>
</feature>
<dbReference type="Gene3D" id="1.10.630.10">
    <property type="entry name" value="Cytochrome P450"/>
    <property type="match status" value="1"/>
</dbReference>
<keyword evidence="4" id="KW-0472">Membrane</keyword>
<evidence type="ECO:0000313" key="6">
    <source>
        <dbReference type="Proteomes" id="UP001295740"/>
    </source>
</evidence>
<protein>
    <submittedName>
        <fullName evidence="5">Uu.00g103960.m01.CDS01</fullName>
    </submittedName>
</protein>
<dbReference type="GO" id="GO:0005506">
    <property type="term" value="F:iron ion binding"/>
    <property type="evidence" value="ECO:0007669"/>
    <property type="project" value="InterPro"/>
</dbReference>
<keyword evidence="6" id="KW-1185">Reference proteome</keyword>
<proteinExistence type="predicted"/>
<feature type="transmembrane region" description="Helical" evidence="4">
    <location>
        <begin position="41"/>
        <end position="61"/>
    </location>
</feature>
<keyword evidence="4" id="KW-0812">Transmembrane</keyword>
<dbReference type="InterPro" id="IPR050121">
    <property type="entry name" value="Cytochrome_P450_monoxygenase"/>
</dbReference>
<feature type="transmembrane region" description="Helical" evidence="4">
    <location>
        <begin position="81"/>
        <end position="100"/>
    </location>
</feature>